<feature type="domain" description="N-acetyltransferase" evidence="9">
    <location>
        <begin position="1"/>
        <end position="149"/>
    </location>
</feature>
<evidence type="ECO:0000313" key="11">
    <source>
        <dbReference type="Proteomes" id="UP001596439"/>
    </source>
</evidence>
<protein>
    <recommendedName>
        <fullName evidence="3">Aminoglycoside N(6')-acetyltransferase type 1</fullName>
        <ecNumber evidence="2">2.3.1.82</ecNumber>
    </recommendedName>
    <alternativeName>
        <fullName evidence="7">Aminoglycoside resistance protein</fullName>
    </alternativeName>
</protein>
<evidence type="ECO:0000256" key="3">
    <source>
        <dbReference type="ARBA" id="ARBA00017677"/>
    </source>
</evidence>
<dbReference type="SUPFAM" id="SSF55729">
    <property type="entry name" value="Acyl-CoA N-acyltransferases (Nat)"/>
    <property type="match status" value="1"/>
</dbReference>
<dbReference type="InterPro" id="IPR000182">
    <property type="entry name" value="GNAT_dom"/>
</dbReference>
<reference evidence="11" key="1">
    <citation type="journal article" date="2019" name="Int. J. Syst. Evol. Microbiol.">
        <title>The Global Catalogue of Microorganisms (GCM) 10K type strain sequencing project: providing services to taxonomists for standard genome sequencing and annotation.</title>
        <authorList>
            <consortium name="The Broad Institute Genomics Platform"/>
            <consortium name="The Broad Institute Genome Sequencing Center for Infectious Disease"/>
            <person name="Wu L."/>
            <person name="Ma J."/>
        </authorList>
    </citation>
    <scope>NUCLEOTIDE SEQUENCE [LARGE SCALE GENOMIC DNA]</scope>
    <source>
        <strain evidence="11">CCUG 55590</strain>
    </source>
</reference>
<dbReference type="PANTHER" id="PTHR43877">
    <property type="entry name" value="AMINOALKYLPHOSPHONATE N-ACETYLTRANSFERASE-RELATED-RELATED"/>
    <property type="match status" value="1"/>
</dbReference>
<evidence type="ECO:0000256" key="8">
    <source>
        <dbReference type="ARBA" id="ARBA00048923"/>
    </source>
</evidence>
<dbReference type="InterPro" id="IPR024170">
    <property type="entry name" value="Aminoglycoside_N6-AcTrfrase"/>
</dbReference>
<evidence type="ECO:0000256" key="5">
    <source>
        <dbReference type="ARBA" id="ARBA00023251"/>
    </source>
</evidence>
<evidence type="ECO:0000256" key="2">
    <source>
        <dbReference type="ARBA" id="ARBA00012888"/>
    </source>
</evidence>
<dbReference type="InterPro" id="IPR050832">
    <property type="entry name" value="Bact_Acetyltransf"/>
</dbReference>
<keyword evidence="11" id="KW-1185">Reference proteome</keyword>
<dbReference type="PIRSF" id="PIRSF000452">
    <property type="entry name" value="6-N-acetyltransf"/>
    <property type="match status" value="1"/>
</dbReference>
<evidence type="ECO:0000259" key="9">
    <source>
        <dbReference type="PROSITE" id="PS51186"/>
    </source>
</evidence>
<dbReference type="Gene3D" id="3.40.630.30">
    <property type="match status" value="1"/>
</dbReference>
<dbReference type="RefSeq" id="WP_214789093.1">
    <property type="nucleotide sequence ID" value="NZ_JANIEL010000018.1"/>
</dbReference>
<dbReference type="Pfam" id="PF00583">
    <property type="entry name" value="Acetyltransf_1"/>
    <property type="match status" value="1"/>
</dbReference>
<dbReference type="GO" id="GO:0047663">
    <property type="term" value="F:aminoglycoside 6'-N-acetyltransferase activity"/>
    <property type="evidence" value="ECO:0007669"/>
    <property type="project" value="UniProtKB-EC"/>
</dbReference>
<keyword evidence="4 10" id="KW-0808">Transferase</keyword>
<dbReference type="NCBIfam" id="NF043067">
    <property type="entry name" value="AAC_6p_group_E"/>
    <property type="match status" value="1"/>
</dbReference>
<dbReference type="Proteomes" id="UP001596439">
    <property type="component" value="Unassembled WGS sequence"/>
</dbReference>
<dbReference type="EC" id="2.3.1.82" evidence="2"/>
<evidence type="ECO:0000256" key="6">
    <source>
        <dbReference type="ARBA" id="ARBA00023315"/>
    </source>
</evidence>
<sequence length="149" mass="16900">MKVEYATMSNQEALAQLMHELWPDAPIEELRMEVKLGLVSKKMHYFIASSDTKIIGFCQLSFRRDYVPGATTSPTAYVEGLYVLESERNKGVASRLIEAASTFAVNQGCIELASDTELENENSQQFHEKIGFKEVERVVTYMKKLSHET</sequence>
<name>A0ABW2PL81_9BACL</name>
<gene>
    <name evidence="10" type="primary">aac(6')</name>
    <name evidence="10" type="ORF">ACFQO8_08705</name>
</gene>
<dbReference type="PROSITE" id="PS51186">
    <property type="entry name" value="GNAT"/>
    <property type="match status" value="1"/>
</dbReference>
<comment type="catalytic activity">
    <reaction evidence="8">
        <text>kanamycin B + acetyl-CoA = N(6')-acetylkanamycin B + CoA + H(+)</text>
        <dbReference type="Rhea" id="RHEA:16449"/>
        <dbReference type="ChEBI" id="CHEBI:15378"/>
        <dbReference type="ChEBI" id="CHEBI:57287"/>
        <dbReference type="ChEBI" id="CHEBI:57288"/>
        <dbReference type="ChEBI" id="CHEBI:58390"/>
        <dbReference type="ChEBI" id="CHEBI:58549"/>
        <dbReference type="EC" id="2.3.1.82"/>
    </reaction>
</comment>
<comment type="subunit">
    <text evidence="1">Homodimer.</text>
</comment>
<proteinExistence type="predicted"/>
<dbReference type="EMBL" id="JBHTCE010000001">
    <property type="protein sequence ID" value="MFC7390227.1"/>
    <property type="molecule type" value="Genomic_DNA"/>
</dbReference>
<evidence type="ECO:0000313" key="10">
    <source>
        <dbReference type="EMBL" id="MFC7390227.1"/>
    </source>
</evidence>
<keyword evidence="6 10" id="KW-0012">Acyltransferase</keyword>
<keyword evidence="5" id="KW-0046">Antibiotic resistance</keyword>
<evidence type="ECO:0000256" key="7">
    <source>
        <dbReference type="ARBA" id="ARBA00029660"/>
    </source>
</evidence>
<evidence type="ECO:0000256" key="4">
    <source>
        <dbReference type="ARBA" id="ARBA00022679"/>
    </source>
</evidence>
<comment type="caution">
    <text evidence="10">The sequence shown here is derived from an EMBL/GenBank/DDBJ whole genome shotgun (WGS) entry which is preliminary data.</text>
</comment>
<accession>A0ABW2PL81</accession>
<dbReference type="InterPro" id="IPR016181">
    <property type="entry name" value="Acyl_CoA_acyltransferase"/>
</dbReference>
<dbReference type="CDD" id="cd04301">
    <property type="entry name" value="NAT_SF"/>
    <property type="match status" value="1"/>
</dbReference>
<organism evidence="10 11">
    <name type="scientific">Exiguobacterium aestuarii</name>
    <dbReference type="NCBI Taxonomy" id="273527"/>
    <lineage>
        <taxon>Bacteria</taxon>
        <taxon>Bacillati</taxon>
        <taxon>Bacillota</taxon>
        <taxon>Bacilli</taxon>
        <taxon>Bacillales</taxon>
        <taxon>Bacillales Family XII. Incertae Sedis</taxon>
        <taxon>Exiguobacterium</taxon>
    </lineage>
</organism>
<evidence type="ECO:0000256" key="1">
    <source>
        <dbReference type="ARBA" id="ARBA00011738"/>
    </source>
</evidence>